<evidence type="ECO:0000256" key="1">
    <source>
        <dbReference type="ARBA" id="ARBA00017693"/>
    </source>
</evidence>
<dbReference type="EMBL" id="RDQO01000004">
    <property type="protein sequence ID" value="RMX04954.1"/>
    <property type="molecule type" value="Genomic_DNA"/>
</dbReference>
<dbReference type="PANTHER" id="PTHR14289">
    <property type="entry name" value="F-BOX ONLY PROTEIN 3"/>
    <property type="match status" value="1"/>
</dbReference>
<dbReference type="HAMAP" id="MF_00791">
    <property type="entry name" value="ApaG"/>
    <property type="match status" value="1"/>
</dbReference>
<dbReference type="AlphaFoldDB" id="A0A3M6QPG3"/>
<name>A0A3M6QPG3_9BURK</name>
<dbReference type="PANTHER" id="PTHR14289:SF16">
    <property type="entry name" value="POLYMERASE DELTA-INTERACTING PROTEIN 2"/>
    <property type="match status" value="1"/>
</dbReference>
<reference evidence="4 5" key="1">
    <citation type="submission" date="2018-10" db="EMBL/GenBank/DDBJ databases">
        <title>Draft genome of Cortibacter populi DSM10536.</title>
        <authorList>
            <person name="Bernier A.-M."/>
            <person name="Bernard K."/>
        </authorList>
    </citation>
    <scope>NUCLEOTIDE SEQUENCE [LARGE SCALE GENOMIC DNA]</scope>
    <source>
        <strain evidence="4 5">DSM 105136</strain>
    </source>
</reference>
<proteinExistence type="inferred from homology"/>
<comment type="caution">
    <text evidence="4">The sequence shown here is derived from an EMBL/GenBank/DDBJ whole genome shotgun (WGS) entry which is preliminary data.</text>
</comment>
<accession>A0A3M6QPG3</accession>
<evidence type="ECO:0000313" key="5">
    <source>
        <dbReference type="Proteomes" id="UP000278006"/>
    </source>
</evidence>
<gene>
    <name evidence="2 4" type="primary">apaG</name>
    <name evidence="4" type="ORF">D8I35_13950</name>
</gene>
<organism evidence="4 5">
    <name type="scientific">Corticibacter populi</name>
    <dbReference type="NCBI Taxonomy" id="1550736"/>
    <lineage>
        <taxon>Bacteria</taxon>
        <taxon>Pseudomonadati</taxon>
        <taxon>Pseudomonadota</taxon>
        <taxon>Betaproteobacteria</taxon>
        <taxon>Burkholderiales</taxon>
        <taxon>Comamonadaceae</taxon>
        <taxon>Corticibacter</taxon>
    </lineage>
</organism>
<evidence type="ECO:0000313" key="4">
    <source>
        <dbReference type="EMBL" id="RMX04954.1"/>
    </source>
</evidence>
<evidence type="ECO:0000256" key="2">
    <source>
        <dbReference type="HAMAP-Rule" id="MF_00791"/>
    </source>
</evidence>
<dbReference type="InterPro" id="IPR036767">
    <property type="entry name" value="ApaG_sf"/>
</dbReference>
<protein>
    <recommendedName>
        <fullName evidence="1 2">Protein ApaG</fullName>
    </recommendedName>
</protein>
<dbReference type="Proteomes" id="UP000278006">
    <property type="component" value="Unassembled WGS sequence"/>
</dbReference>
<dbReference type="PROSITE" id="PS51087">
    <property type="entry name" value="APAG"/>
    <property type="match status" value="1"/>
</dbReference>
<keyword evidence="5" id="KW-1185">Reference proteome</keyword>
<dbReference type="OrthoDB" id="9795226at2"/>
<dbReference type="GO" id="GO:0070987">
    <property type="term" value="P:error-free translesion synthesis"/>
    <property type="evidence" value="ECO:0007669"/>
    <property type="project" value="TreeGrafter"/>
</dbReference>
<dbReference type="InterPro" id="IPR023065">
    <property type="entry name" value="Uncharacterised_ApaG"/>
</dbReference>
<dbReference type="Pfam" id="PF04379">
    <property type="entry name" value="DUF525"/>
    <property type="match status" value="1"/>
</dbReference>
<evidence type="ECO:0000259" key="3">
    <source>
        <dbReference type="PROSITE" id="PS51087"/>
    </source>
</evidence>
<sequence length="142" mass="15829">MPQHARTSNTFDVQVQTRYLPEQSDPAQRVYRFAYTITITNEGNQSAQLIARHWVIIDGSNQTEQVRGLGVVGQQPLLEPGESFEYTSSCQLQTASGTMQGHYLCVTDEGDVFECPIETFELIATDMPAGISTRMSSSRLLH</sequence>
<dbReference type="NCBIfam" id="NF003967">
    <property type="entry name" value="PRK05461.1"/>
    <property type="match status" value="1"/>
</dbReference>
<dbReference type="RefSeq" id="WP_122230365.1">
    <property type="nucleotide sequence ID" value="NZ_RDQO01000004.1"/>
</dbReference>
<dbReference type="Gene3D" id="2.60.40.1470">
    <property type="entry name" value="ApaG domain"/>
    <property type="match status" value="1"/>
</dbReference>
<dbReference type="InterPro" id="IPR007474">
    <property type="entry name" value="ApaG_domain"/>
</dbReference>
<feature type="domain" description="ApaG" evidence="3">
    <location>
        <begin position="5"/>
        <end position="129"/>
    </location>
</feature>
<dbReference type="SUPFAM" id="SSF110069">
    <property type="entry name" value="ApaG-like"/>
    <property type="match status" value="1"/>
</dbReference>